<dbReference type="Gene3D" id="3.40.50.720">
    <property type="entry name" value="NAD(P)-binding Rossmann-like Domain"/>
    <property type="match status" value="1"/>
</dbReference>
<dbReference type="EMBL" id="JACJVP010000013">
    <property type="protein sequence ID" value="MBB6670979.1"/>
    <property type="molecule type" value="Genomic_DNA"/>
</dbReference>
<dbReference type="FunFam" id="3.40.50.720:FF:000084">
    <property type="entry name" value="Short-chain dehydrogenase reductase"/>
    <property type="match status" value="1"/>
</dbReference>
<gene>
    <name evidence="3" type="ORF">H7C19_09785</name>
</gene>
<dbReference type="PANTHER" id="PTHR43639">
    <property type="entry name" value="OXIDOREDUCTASE, SHORT-CHAIN DEHYDROGENASE/REDUCTASE FAMILY (AFU_ORTHOLOGUE AFUA_5G02870)"/>
    <property type="match status" value="1"/>
</dbReference>
<organism evidence="3 4">
    <name type="scientific">Cohnella nanjingensis</name>
    <dbReference type="NCBI Taxonomy" id="1387779"/>
    <lineage>
        <taxon>Bacteria</taxon>
        <taxon>Bacillati</taxon>
        <taxon>Bacillota</taxon>
        <taxon>Bacilli</taxon>
        <taxon>Bacillales</taxon>
        <taxon>Paenibacillaceae</taxon>
        <taxon>Cohnella</taxon>
    </lineage>
</organism>
<evidence type="ECO:0000313" key="4">
    <source>
        <dbReference type="Proteomes" id="UP000547209"/>
    </source>
</evidence>
<dbReference type="PRINTS" id="PR00080">
    <property type="entry name" value="SDRFAMILY"/>
</dbReference>
<keyword evidence="4" id="KW-1185">Reference proteome</keyword>
<comment type="caution">
    <text evidence="3">The sequence shown here is derived from an EMBL/GenBank/DDBJ whole genome shotgun (WGS) entry which is preliminary data.</text>
</comment>
<evidence type="ECO:0000313" key="3">
    <source>
        <dbReference type="EMBL" id="MBB6670979.1"/>
    </source>
</evidence>
<dbReference type="GO" id="GO:0016491">
    <property type="term" value="F:oxidoreductase activity"/>
    <property type="evidence" value="ECO:0007669"/>
    <property type="project" value="UniProtKB-KW"/>
</dbReference>
<reference evidence="3 4" key="1">
    <citation type="submission" date="2020-08" db="EMBL/GenBank/DDBJ databases">
        <title>Cohnella phylogeny.</title>
        <authorList>
            <person name="Dunlap C."/>
        </authorList>
    </citation>
    <scope>NUCLEOTIDE SEQUENCE [LARGE SCALE GENOMIC DNA]</scope>
    <source>
        <strain evidence="3 4">DSM 28246</strain>
    </source>
</reference>
<dbReference type="Pfam" id="PF13561">
    <property type="entry name" value="adh_short_C2"/>
    <property type="match status" value="1"/>
</dbReference>
<sequence length="258" mass="27199">MDIRRTALVTGGSRGIGRGIAMAFAEAGYDVTIGHWQDDGQAAATAAVIRDRWGRDCHVVPGDLSDAATATATAAEAIGRMGQIDVLVNNAGICLFDGIAEQSPDALDLLLMLNFRAPLLLMKEVSRHMIAAGIRGSLLNITSSRAERAYRGDAVYGGLKAGLKRASESVALDLAPHGIRVNCVAPGAILVRAPSVFSDELGPRIPLGRMGLPEDVGRICVWLASESSAYVTGINLRADGGLILPGMPEGPEYSRRPW</sequence>
<name>A0A7X0RNW0_9BACL</name>
<keyword evidence="2" id="KW-0560">Oxidoreductase</keyword>
<dbReference type="InterPro" id="IPR036291">
    <property type="entry name" value="NAD(P)-bd_dom_sf"/>
</dbReference>
<dbReference type="CDD" id="cd05233">
    <property type="entry name" value="SDR_c"/>
    <property type="match status" value="1"/>
</dbReference>
<accession>A0A7X0RNW0</accession>
<evidence type="ECO:0000256" key="2">
    <source>
        <dbReference type="ARBA" id="ARBA00023002"/>
    </source>
</evidence>
<dbReference type="RefSeq" id="WP_185142467.1">
    <property type="nucleotide sequence ID" value="NZ_JACJVP010000013.1"/>
</dbReference>
<proteinExistence type="inferred from homology"/>
<dbReference type="AlphaFoldDB" id="A0A7X0RNW0"/>
<dbReference type="SUPFAM" id="SSF51735">
    <property type="entry name" value="NAD(P)-binding Rossmann-fold domains"/>
    <property type="match status" value="1"/>
</dbReference>
<dbReference type="Proteomes" id="UP000547209">
    <property type="component" value="Unassembled WGS sequence"/>
</dbReference>
<protein>
    <submittedName>
        <fullName evidence="3">SDR family oxidoreductase</fullName>
    </submittedName>
</protein>
<dbReference type="PRINTS" id="PR00081">
    <property type="entry name" value="GDHRDH"/>
</dbReference>
<evidence type="ECO:0000256" key="1">
    <source>
        <dbReference type="ARBA" id="ARBA00006484"/>
    </source>
</evidence>
<comment type="similarity">
    <text evidence="1">Belongs to the short-chain dehydrogenases/reductases (SDR) family.</text>
</comment>
<dbReference type="InterPro" id="IPR002347">
    <property type="entry name" value="SDR_fam"/>
</dbReference>
<dbReference type="GO" id="GO:0008206">
    <property type="term" value="P:bile acid metabolic process"/>
    <property type="evidence" value="ECO:0007669"/>
    <property type="project" value="UniProtKB-ARBA"/>
</dbReference>
<dbReference type="PANTHER" id="PTHR43639:SF1">
    <property type="entry name" value="SHORT-CHAIN DEHYDROGENASE_REDUCTASE FAMILY PROTEIN"/>
    <property type="match status" value="1"/>
</dbReference>